<evidence type="ECO:0000256" key="4">
    <source>
        <dbReference type="ARBA" id="ARBA00022989"/>
    </source>
</evidence>
<feature type="transmembrane region" description="Helical" evidence="6">
    <location>
        <begin position="40"/>
        <end position="65"/>
    </location>
</feature>
<keyword evidence="8" id="KW-1185">Reference proteome</keyword>
<evidence type="ECO:0000256" key="1">
    <source>
        <dbReference type="ARBA" id="ARBA00004651"/>
    </source>
</evidence>
<evidence type="ECO:0000313" key="7">
    <source>
        <dbReference type="EMBL" id="AJQ95129.1"/>
    </source>
</evidence>
<dbReference type="PANTHER" id="PTHR30086">
    <property type="entry name" value="ARGININE EXPORTER PROTEIN ARGO"/>
    <property type="match status" value="1"/>
</dbReference>
<feature type="transmembrane region" description="Helical" evidence="6">
    <location>
        <begin position="113"/>
        <end position="135"/>
    </location>
</feature>
<keyword evidence="2" id="KW-1003">Cell membrane</keyword>
<name>A0A0C5VXH9_9GAMM</name>
<comment type="subcellular location">
    <subcellularLocation>
        <location evidence="1">Cell membrane</location>
        <topology evidence="1">Multi-pass membrane protein</topology>
    </subcellularLocation>
</comment>
<sequence length="208" mass="22426">MSFETWLAFIIAASIILVIPGPTILLVISHSIRYGQNAALPLIAGVAAGDLIAMTVSLAGLGVIMATSATLFMIFKVAGAMYLIYLGIKMWRSHNSYQLDLQTHEAPKSRTQLFSNAFLVTVLNPKASIFFIAFFPQFMNPAASHSIQLLGYGTTFITLAILNAALYAMFASRIRRFLRTPVSAKIFHRGGAAALVGAGLITLSARQS</sequence>
<dbReference type="Pfam" id="PF01810">
    <property type="entry name" value="LysE"/>
    <property type="match status" value="1"/>
</dbReference>
<dbReference type="GO" id="GO:0015171">
    <property type="term" value="F:amino acid transmembrane transporter activity"/>
    <property type="evidence" value="ECO:0007669"/>
    <property type="project" value="TreeGrafter"/>
</dbReference>
<gene>
    <name evidence="7" type="ORF">YC6258_03093</name>
</gene>
<protein>
    <submittedName>
        <fullName evidence="7">Putative threonine efflux protein</fullName>
    </submittedName>
</protein>
<evidence type="ECO:0000256" key="3">
    <source>
        <dbReference type="ARBA" id="ARBA00022692"/>
    </source>
</evidence>
<dbReference type="GO" id="GO:0005886">
    <property type="term" value="C:plasma membrane"/>
    <property type="evidence" value="ECO:0007669"/>
    <property type="project" value="UniProtKB-SubCell"/>
</dbReference>
<evidence type="ECO:0000256" key="6">
    <source>
        <dbReference type="SAM" id="Phobius"/>
    </source>
</evidence>
<feature type="transmembrane region" description="Helical" evidence="6">
    <location>
        <begin position="71"/>
        <end position="92"/>
    </location>
</feature>
<keyword evidence="5 6" id="KW-0472">Membrane</keyword>
<dbReference type="PIRSF" id="PIRSF006324">
    <property type="entry name" value="LeuE"/>
    <property type="match status" value="1"/>
</dbReference>
<dbReference type="RefSeq" id="WP_044617497.1">
    <property type="nucleotide sequence ID" value="NZ_CP007142.1"/>
</dbReference>
<dbReference type="HOGENOM" id="CLU_079569_2_3_6"/>
<reference evidence="7 8" key="1">
    <citation type="submission" date="2014-01" db="EMBL/GenBank/DDBJ databases">
        <title>Full genme sequencing of cellulolytic bacterium Gynuella sunshinyii YC6258T gen. nov., sp. nov.</title>
        <authorList>
            <person name="Khan H."/>
            <person name="Chung E.J."/>
            <person name="Chung Y.R."/>
        </authorList>
    </citation>
    <scope>NUCLEOTIDE SEQUENCE [LARGE SCALE GENOMIC DNA]</scope>
    <source>
        <strain evidence="7 8">YC6258</strain>
    </source>
</reference>
<evidence type="ECO:0000313" key="8">
    <source>
        <dbReference type="Proteomes" id="UP000032266"/>
    </source>
</evidence>
<accession>A0A0C5VXH9</accession>
<keyword evidence="4 6" id="KW-1133">Transmembrane helix</keyword>
<dbReference type="InterPro" id="IPR001123">
    <property type="entry name" value="LeuE-type"/>
</dbReference>
<dbReference type="STRING" id="1445510.YC6258_03093"/>
<dbReference type="Proteomes" id="UP000032266">
    <property type="component" value="Chromosome"/>
</dbReference>
<dbReference type="AlphaFoldDB" id="A0A0C5VXH9"/>
<dbReference type="KEGG" id="gsn:YC6258_03093"/>
<evidence type="ECO:0000256" key="2">
    <source>
        <dbReference type="ARBA" id="ARBA00022475"/>
    </source>
</evidence>
<dbReference type="PANTHER" id="PTHR30086:SF20">
    <property type="entry name" value="ARGININE EXPORTER PROTEIN ARGO-RELATED"/>
    <property type="match status" value="1"/>
</dbReference>
<evidence type="ECO:0000256" key="5">
    <source>
        <dbReference type="ARBA" id="ARBA00023136"/>
    </source>
</evidence>
<feature type="transmembrane region" description="Helical" evidence="6">
    <location>
        <begin position="147"/>
        <end position="170"/>
    </location>
</feature>
<feature type="transmembrane region" description="Helical" evidence="6">
    <location>
        <begin position="6"/>
        <end position="28"/>
    </location>
</feature>
<dbReference type="EMBL" id="CP007142">
    <property type="protein sequence ID" value="AJQ95129.1"/>
    <property type="molecule type" value="Genomic_DNA"/>
</dbReference>
<organism evidence="7 8">
    <name type="scientific">Gynuella sunshinyii YC6258</name>
    <dbReference type="NCBI Taxonomy" id="1445510"/>
    <lineage>
        <taxon>Bacteria</taxon>
        <taxon>Pseudomonadati</taxon>
        <taxon>Pseudomonadota</taxon>
        <taxon>Gammaproteobacteria</taxon>
        <taxon>Oceanospirillales</taxon>
        <taxon>Saccharospirillaceae</taxon>
        <taxon>Gynuella</taxon>
    </lineage>
</organism>
<dbReference type="OrthoDB" id="9804822at2"/>
<keyword evidence="3 6" id="KW-0812">Transmembrane</keyword>
<proteinExistence type="predicted"/>